<protein>
    <submittedName>
        <fullName evidence="1">Uncharacterized protein</fullName>
    </submittedName>
</protein>
<reference evidence="1 2" key="1">
    <citation type="submission" date="2020-07" db="EMBL/GenBank/DDBJ databases">
        <title>Gai3-2, isolated from salt lake.</title>
        <authorList>
            <person name="Cui H."/>
            <person name="Shi X."/>
        </authorList>
    </citation>
    <scope>NUCLEOTIDE SEQUENCE [LARGE SCALE GENOMIC DNA]</scope>
    <source>
        <strain evidence="1 2">Gai3-2</strain>
    </source>
</reference>
<dbReference type="RefSeq" id="WP_179168926.1">
    <property type="nucleotide sequence ID" value="NZ_CP058529.1"/>
</dbReference>
<dbReference type="GeneID" id="56028612"/>
<sequence>MDAEELRERATIDRLEPPVYDLDEPLWTAEDPVTECVGFGYVEEEAFGNLASAITRYENESDGTRYRKVPGRFVRRTDADEGLIDAVKRALGRG</sequence>
<gene>
    <name evidence="1" type="ORF">HUG10_07225</name>
</gene>
<evidence type="ECO:0000313" key="2">
    <source>
        <dbReference type="Proteomes" id="UP000509750"/>
    </source>
</evidence>
<dbReference type="KEGG" id="halg:HUG10_07225"/>
<organism evidence="1 2">
    <name type="scientific">Halorarum halophilum</name>
    <dbReference type="NCBI Taxonomy" id="2743090"/>
    <lineage>
        <taxon>Archaea</taxon>
        <taxon>Methanobacteriati</taxon>
        <taxon>Methanobacteriota</taxon>
        <taxon>Stenosarchaea group</taxon>
        <taxon>Halobacteria</taxon>
        <taxon>Halobacteriales</taxon>
        <taxon>Haloferacaceae</taxon>
        <taxon>Halorarum</taxon>
    </lineage>
</organism>
<name>A0A7D5GH96_9EURY</name>
<proteinExistence type="predicted"/>
<evidence type="ECO:0000313" key="1">
    <source>
        <dbReference type="EMBL" id="QLG27351.1"/>
    </source>
</evidence>
<dbReference type="EMBL" id="CP058529">
    <property type="protein sequence ID" value="QLG27351.1"/>
    <property type="molecule type" value="Genomic_DNA"/>
</dbReference>
<keyword evidence="2" id="KW-1185">Reference proteome</keyword>
<accession>A0A7D5GH96</accession>
<dbReference type="OrthoDB" id="267899at2157"/>
<dbReference type="AlphaFoldDB" id="A0A7D5GH96"/>
<dbReference type="Proteomes" id="UP000509750">
    <property type="component" value="Chromosome"/>
</dbReference>